<protein>
    <recommendedName>
        <fullName evidence="11">Protein kinase domain-containing protein</fullName>
    </recommendedName>
</protein>
<keyword evidence="3" id="KW-0418">Kinase</keyword>
<accession>A0AAD8R3B5</accession>
<feature type="domain" description="MSP" evidence="8">
    <location>
        <begin position="332"/>
        <end position="451"/>
    </location>
</feature>
<dbReference type="PROSITE" id="PS00108">
    <property type="entry name" value="PROTEIN_KINASE_ST"/>
    <property type="match status" value="1"/>
</dbReference>
<dbReference type="InterPro" id="IPR000535">
    <property type="entry name" value="MSP_dom"/>
</dbReference>
<feature type="domain" description="Protein kinase" evidence="7">
    <location>
        <begin position="32"/>
        <end position="304"/>
    </location>
</feature>
<dbReference type="FunFam" id="1.10.510.10:FF:000870">
    <property type="entry name" value="OSJNBa0016N04.16-like protein"/>
    <property type="match status" value="2"/>
</dbReference>
<evidence type="ECO:0000256" key="1">
    <source>
        <dbReference type="ARBA" id="ARBA00022679"/>
    </source>
</evidence>
<keyword evidence="1" id="KW-0808">Transferase</keyword>
<dbReference type="PANTHER" id="PTHR45707:SF79">
    <property type="entry name" value="PROTEIN KINASE DOMAIN-CONTAINING PROTEIN"/>
    <property type="match status" value="1"/>
</dbReference>
<dbReference type="Proteomes" id="UP001231189">
    <property type="component" value="Unassembled WGS sequence"/>
</dbReference>
<feature type="compositionally biased region" description="Basic and acidic residues" evidence="6">
    <location>
        <begin position="504"/>
        <end position="513"/>
    </location>
</feature>
<dbReference type="PROSITE" id="PS00107">
    <property type="entry name" value="PROTEIN_KINASE_ATP"/>
    <property type="match status" value="1"/>
</dbReference>
<feature type="region of interest" description="Disordered" evidence="6">
    <location>
        <begin position="611"/>
        <end position="658"/>
    </location>
</feature>
<dbReference type="EMBL" id="JAUUTY010000007">
    <property type="protein sequence ID" value="KAK1613211.1"/>
    <property type="molecule type" value="Genomic_DNA"/>
</dbReference>
<dbReference type="InterPro" id="IPR011009">
    <property type="entry name" value="Kinase-like_dom_sf"/>
</dbReference>
<dbReference type="InterPro" id="IPR017441">
    <property type="entry name" value="Protein_kinase_ATP_BS"/>
</dbReference>
<dbReference type="PANTHER" id="PTHR45707">
    <property type="entry name" value="C2 CALCIUM/LIPID-BINDING PLANT PHOSPHORIBOSYLTRANSFERASE FAMILY PROTEIN"/>
    <property type="match status" value="1"/>
</dbReference>
<dbReference type="InterPro" id="IPR013783">
    <property type="entry name" value="Ig-like_fold"/>
</dbReference>
<evidence type="ECO:0000256" key="2">
    <source>
        <dbReference type="ARBA" id="ARBA00022741"/>
    </source>
</evidence>
<feature type="compositionally biased region" description="Polar residues" evidence="6">
    <location>
        <begin position="611"/>
        <end position="629"/>
    </location>
</feature>
<dbReference type="Gene3D" id="2.60.40.10">
    <property type="entry name" value="Immunoglobulins"/>
    <property type="match status" value="1"/>
</dbReference>
<feature type="compositionally biased region" description="Polar residues" evidence="6">
    <location>
        <begin position="639"/>
        <end position="657"/>
    </location>
</feature>
<evidence type="ECO:0008006" key="11">
    <source>
        <dbReference type="Google" id="ProtNLM"/>
    </source>
</evidence>
<dbReference type="Gene3D" id="3.30.200.20">
    <property type="entry name" value="Phosphorylase Kinase, domain 1"/>
    <property type="match status" value="2"/>
</dbReference>
<dbReference type="SUPFAM" id="SSF56112">
    <property type="entry name" value="Protein kinase-like (PK-like)"/>
    <property type="match status" value="2"/>
</dbReference>
<feature type="domain" description="Protein kinase" evidence="7">
    <location>
        <begin position="676"/>
        <end position="976"/>
    </location>
</feature>
<dbReference type="Gene3D" id="1.10.510.10">
    <property type="entry name" value="Transferase(Phosphotransferase) domain 1"/>
    <property type="match status" value="2"/>
</dbReference>
<dbReference type="PROSITE" id="PS50011">
    <property type="entry name" value="PROTEIN_KINASE_DOM"/>
    <property type="match status" value="2"/>
</dbReference>
<feature type="binding site" evidence="5">
    <location>
        <position position="59"/>
    </location>
    <ligand>
        <name>ATP</name>
        <dbReference type="ChEBI" id="CHEBI:30616"/>
    </ligand>
</feature>
<dbReference type="InterPro" id="IPR000719">
    <property type="entry name" value="Prot_kinase_dom"/>
</dbReference>
<dbReference type="InterPro" id="IPR008271">
    <property type="entry name" value="Ser/Thr_kinase_AS"/>
</dbReference>
<keyword evidence="2 5" id="KW-0547">Nucleotide-binding</keyword>
<dbReference type="Pfam" id="PF00069">
    <property type="entry name" value="Pkinase"/>
    <property type="match status" value="2"/>
</dbReference>
<dbReference type="GO" id="GO:0005524">
    <property type="term" value="F:ATP binding"/>
    <property type="evidence" value="ECO:0007669"/>
    <property type="project" value="UniProtKB-UniRule"/>
</dbReference>
<evidence type="ECO:0000313" key="10">
    <source>
        <dbReference type="Proteomes" id="UP001231189"/>
    </source>
</evidence>
<evidence type="ECO:0000256" key="3">
    <source>
        <dbReference type="ARBA" id="ARBA00022777"/>
    </source>
</evidence>
<feature type="region of interest" description="Disordered" evidence="6">
    <location>
        <begin position="500"/>
        <end position="529"/>
    </location>
</feature>
<evidence type="ECO:0000256" key="6">
    <source>
        <dbReference type="SAM" id="MobiDB-lite"/>
    </source>
</evidence>
<dbReference type="AlphaFoldDB" id="A0AAD8R3B5"/>
<dbReference type="PROSITE" id="PS50202">
    <property type="entry name" value="MSP"/>
    <property type="match status" value="1"/>
</dbReference>
<proteinExistence type="predicted"/>
<dbReference type="SMART" id="SM00220">
    <property type="entry name" value="S_TKc"/>
    <property type="match status" value="2"/>
</dbReference>
<gene>
    <name evidence="9" type="ORF">QYE76_036884</name>
</gene>
<evidence type="ECO:0000256" key="5">
    <source>
        <dbReference type="PROSITE-ProRule" id="PRU10141"/>
    </source>
</evidence>
<keyword evidence="4 5" id="KW-0067">ATP-binding</keyword>
<name>A0AAD8R3B5_LOLMU</name>
<dbReference type="GO" id="GO:0004672">
    <property type="term" value="F:protein kinase activity"/>
    <property type="evidence" value="ECO:0007669"/>
    <property type="project" value="InterPro"/>
</dbReference>
<dbReference type="SUPFAM" id="SSF49354">
    <property type="entry name" value="PapD-like"/>
    <property type="match status" value="1"/>
</dbReference>
<evidence type="ECO:0000259" key="7">
    <source>
        <dbReference type="PROSITE" id="PS50011"/>
    </source>
</evidence>
<evidence type="ECO:0000259" key="8">
    <source>
        <dbReference type="PROSITE" id="PS50202"/>
    </source>
</evidence>
<dbReference type="Pfam" id="PF00635">
    <property type="entry name" value="Motile_Sperm"/>
    <property type="match status" value="1"/>
</dbReference>
<sequence length="979" mass="110790">MEPVVLLEHILDGREKPTNLPFSLLKKITENFSEDHEIGQGGFATVYKGILPNGLVAVKRIRSNHSINPKLFYRELDSLLTVNHENVVRFLGFCASTNETAVKIEGAKGYIYAEVRERLFCLEYISNGSLQKHITDELRGLEWDARYRIVRGVCEGLHHLHRENQIYHMDLKPANILLDSRMVPKITDFGLSRLDQKSETMSEDRLGSLGYCAPEYLRSGKMSFKSDMYSLGVIIIELVTGEKDIPDDSNNNVLRRWMHRWKKTGKETPLVYQQVAKCMEVGLLCQEIDPSKRPFIWDLIHDIRKMEGVDGTISNADEYTFGQISPYSEDDMLGVEPLELHFPFKLDKQISISLKLTNQTDAYIAFNIQKMSPLPYCMQPNKGIVPPRSKCSVDITLRLRDKAPRDMQRASELIVWSTKVNDGLTSEDITINMFSKESGVVDAMNLDVVFDAEESTKISKELISCSIPEDMSNNETDGTLGDGKKSQECLLPTDLWMSSTSRQNHQEATKDSNEIQQASDKTSEIESHEELQLDMQCKNKLLVPNATASKEPSSQYHNMIVTGEMFINKADGKLADEAKSDESLLLMPTLLESSIGNKNCQEGAQVFTVSQSARDTTTETEQGDASSHFSLPRKDPSSYCFSQEMTTGSKTQENKTSPELPAKLQSDFLKKITNDFSDERKISATPFGTLYKGIYQDNDKLIAVKKLHENATIPAVTRFAKEVQNVMALNHENIVQLVGYCSATAKKLVKFHRRYIQADVTEYFLCYEYLAGGSLHQNLLGSKASAQDFYSTKHDWATRFKIIEGICRGIHFLHKLDIPIIHMDLKPENIWLDASNVPKIGNFELSVCFGQEQTETRTQDVVGSIGYMPPEYLYRGEISAKSDIYSLGLLIMEITTGEKNSPEKDQPSAWGYIYKIENRWPDLQHIASKYGLLDEDGLWQVKACIDLSLECVHIDPKKRPCIDSIVDRLNKSRAKVNNI</sequence>
<comment type="caution">
    <text evidence="9">The sequence shown here is derived from an EMBL/GenBank/DDBJ whole genome shotgun (WGS) entry which is preliminary data.</text>
</comment>
<evidence type="ECO:0000313" key="9">
    <source>
        <dbReference type="EMBL" id="KAK1613211.1"/>
    </source>
</evidence>
<keyword evidence="10" id="KW-1185">Reference proteome</keyword>
<organism evidence="9 10">
    <name type="scientific">Lolium multiflorum</name>
    <name type="common">Italian ryegrass</name>
    <name type="synonym">Lolium perenne subsp. multiflorum</name>
    <dbReference type="NCBI Taxonomy" id="4521"/>
    <lineage>
        <taxon>Eukaryota</taxon>
        <taxon>Viridiplantae</taxon>
        <taxon>Streptophyta</taxon>
        <taxon>Embryophyta</taxon>
        <taxon>Tracheophyta</taxon>
        <taxon>Spermatophyta</taxon>
        <taxon>Magnoliopsida</taxon>
        <taxon>Liliopsida</taxon>
        <taxon>Poales</taxon>
        <taxon>Poaceae</taxon>
        <taxon>BOP clade</taxon>
        <taxon>Pooideae</taxon>
        <taxon>Poodae</taxon>
        <taxon>Poeae</taxon>
        <taxon>Poeae Chloroplast Group 2 (Poeae type)</taxon>
        <taxon>Loliodinae</taxon>
        <taxon>Loliinae</taxon>
        <taxon>Lolium</taxon>
    </lineage>
</organism>
<reference evidence="9" key="1">
    <citation type="submission" date="2023-07" db="EMBL/GenBank/DDBJ databases">
        <title>A chromosome-level genome assembly of Lolium multiflorum.</title>
        <authorList>
            <person name="Chen Y."/>
            <person name="Copetti D."/>
            <person name="Kolliker R."/>
            <person name="Studer B."/>
        </authorList>
    </citation>
    <scope>NUCLEOTIDE SEQUENCE</scope>
    <source>
        <strain evidence="9">02402/16</strain>
        <tissue evidence="9">Leaf</tissue>
    </source>
</reference>
<evidence type="ECO:0000256" key="4">
    <source>
        <dbReference type="ARBA" id="ARBA00022840"/>
    </source>
</evidence>
<dbReference type="InterPro" id="IPR008962">
    <property type="entry name" value="PapD-like_sf"/>
</dbReference>